<feature type="non-terminal residue" evidence="2">
    <location>
        <position position="105"/>
    </location>
</feature>
<dbReference type="EMBL" id="UINC01082020">
    <property type="protein sequence ID" value="SVC26406.1"/>
    <property type="molecule type" value="Genomic_DNA"/>
</dbReference>
<protein>
    <recommendedName>
        <fullName evidence="1">Lipoyl-binding domain-containing protein</fullName>
    </recommendedName>
</protein>
<dbReference type="InterPro" id="IPR000089">
    <property type="entry name" value="Biotin_lipoyl"/>
</dbReference>
<dbReference type="CDD" id="cd06849">
    <property type="entry name" value="lipoyl_domain"/>
    <property type="match status" value="1"/>
</dbReference>
<reference evidence="2" key="1">
    <citation type="submission" date="2018-05" db="EMBL/GenBank/DDBJ databases">
        <authorList>
            <person name="Lanie J.A."/>
            <person name="Ng W.-L."/>
            <person name="Kazmierczak K.M."/>
            <person name="Andrzejewski T.M."/>
            <person name="Davidsen T.M."/>
            <person name="Wayne K.J."/>
            <person name="Tettelin H."/>
            <person name="Glass J.I."/>
            <person name="Rusch D."/>
            <person name="Podicherti R."/>
            <person name="Tsui H.-C.T."/>
            <person name="Winkler M.E."/>
        </authorList>
    </citation>
    <scope>NUCLEOTIDE SEQUENCE</scope>
</reference>
<dbReference type="Gene3D" id="2.40.50.100">
    <property type="match status" value="1"/>
</dbReference>
<proteinExistence type="predicted"/>
<name>A0A382KQ59_9ZZZZ</name>
<sequence>MAIEVTVPRLGWSMDEGVFVEWLKADGDHVESGDMLFVLEGEKAAEEIESFDSGVLRLPPDGPNPGDVVLVGQVIGFLCELDEDPPVSCGNEVVPTMASTADSVT</sequence>
<dbReference type="Pfam" id="PF00364">
    <property type="entry name" value="Biotin_lipoyl"/>
    <property type="match status" value="1"/>
</dbReference>
<feature type="domain" description="Lipoyl-binding" evidence="1">
    <location>
        <begin position="2"/>
        <end position="82"/>
    </location>
</feature>
<dbReference type="AlphaFoldDB" id="A0A382KQ59"/>
<gene>
    <name evidence="2" type="ORF">METZ01_LOCUS279260</name>
</gene>
<evidence type="ECO:0000259" key="1">
    <source>
        <dbReference type="PROSITE" id="PS50968"/>
    </source>
</evidence>
<evidence type="ECO:0000313" key="2">
    <source>
        <dbReference type="EMBL" id="SVC26406.1"/>
    </source>
</evidence>
<accession>A0A382KQ59</accession>
<organism evidence="2">
    <name type="scientific">marine metagenome</name>
    <dbReference type="NCBI Taxonomy" id="408172"/>
    <lineage>
        <taxon>unclassified sequences</taxon>
        <taxon>metagenomes</taxon>
        <taxon>ecological metagenomes</taxon>
    </lineage>
</organism>
<dbReference type="PROSITE" id="PS50968">
    <property type="entry name" value="BIOTINYL_LIPOYL"/>
    <property type="match status" value="1"/>
</dbReference>
<dbReference type="InterPro" id="IPR011053">
    <property type="entry name" value="Single_hybrid_motif"/>
</dbReference>
<dbReference type="SUPFAM" id="SSF51230">
    <property type="entry name" value="Single hybrid motif"/>
    <property type="match status" value="1"/>
</dbReference>